<dbReference type="EMBL" id="QJKJ01007648">
    <property type="protein sequence ID" value="RDX82386.1"/>
    <property type="molecule type" value="Genomic_DNA"/>
</dbReference>
<name>A0A371FVN9_MUCPR</name>
<dbReference type="AlphaFoldDB" id="A0A371FVN9"/>
<reference evidence="2" key="1">
    <citation type="submission" date="2018-05" db="EMBL/GenBank/DDBJ databases">
        <title>Draft genome of Mucuna pruriens seed.</title>
        <authorList>
            <person name="Nnadi N.E."/>
            <person name="Vos R."/>
            <person name="Hasami M.H."/>
            <person name="Devisetty U.K."/>
            <person name="Aguiy J.C."/>
        </authorList>
    </citation>
    <scope>NUCLEOTIDE SEQUENCE [LARGE SCALE GENOMIC DNA]</scope>
    <source>
        <strain evidence="2">JCA_2017</strain>
    </source>
</reference>
<evidence type="ECO:0000313" key="3">
    <source>
        <dbReference type="Proteomes" id="UP000257109"/>
    </source>
</evidence>
<dbReference type="Proteomes" id="UP000257109">
    <property type="component" value="Unassembled WGS sequence"/>
</dbReference>
<gene>
    <name evidence="2" type="ORF">CR513_36831</name>
</gene>
<protein>
    <submittedName>
        <fullName evidence="2">Uncharacterized protein</fullName>
    </submittedName>
</protein>
<sequence length="234" mass="26710">MGGPTGNSYRTLDRMDGKILPVEGDSIRLKAAMMASEGKALIWFRWWESCNRPNLGMISRRQGFCDQRLKEVIKAELRNYGTESVYSSKRLRLKNCDEKFGFGHVCKNKQLRIMLLEEGVEIEANITEEEEEIQWQGTKVAIVGHKNRIILGEGGQWAWCKGSGSLQQFGILFQVNEQAFFVECRMTTVENGDRDQSTSPDIVVLKEFEDVFTSHQGLPPNRRQDHANHVKGRS</sequence>
<evidence type="ECO:0000256" key="1">
    <source>
        <dbReference type="SAM" id="MobiDB-lite"/>
    </source>
</evidence>
<feature type="non-terminal residue" evidence="2">
    <location>
        <position position="1"/>
    </location>
</feature>
<evidence type="ECO:0000313" key="2">
    <source>
        <dbReference type="EMBL" id="RDX82386.1"/>
    </source>
</evidence>
<accession>A0A371FVN9</accession>
<keyword evidence="3" id="KW-1185">Reference proteome</keyword>
<feature type="region of interest" description="Disordered" evidence="1">
    <location>
        <begin position="215"/>
        <end position="234"/>
    </location>
</feature>
<organism evidence="2 3">
    <name type="scientific">Mucuna pruriens</name>
    <name type="common">Velvet bean</name>
    <name type="synonym">Dolichos pruriens</name>
    <dbReference type="NCBI Taxonomy" id="157652"/>
    <lineage>
        <taxon>Eukaryota</taxon>
        <taxon>Viridiplantae</taxon>
        <taxon>Streptophyta</taxon>
        <taxon>Embryophyta</taxon>
        <taxon>Tracheophyta</taxon>
        <taxon>Spermatophyta</taxon>
        <taxon>Magnoliopsida</taxon>
        <taxon>eudicotyledons</taxon>
        <taxon>Gunneridae</taxon>
        <taxon>Pentapetalae</taxon>
        <taxon>rosids</taxon>
        <taxon>fabids</taxon>
        <taxon>Fabales</taxon>
        <taxon>Fabaceae</taxon>
        <taxon>Papilionoideae</taxon>
        <taxon>50 kb inversion clade</taxon>
        <taxon>NPAAA clade</taxon>
        <taxon>indigoferoid/millettioid clade</taxon>
        <taxon>Phaseoleae</taxon>
        <taxon>Mucuna</taxon>
    </lineage>
</organism>
<comment type="caution">
    <text evidence="2">The sequence shown here is derived from an EMBL/GenBank/DDBJ whole genome shotgun (WGS) entry which is preliminary data.</text>
</comment>
<proteinExistence type="predicted"/>